<keyword evidence="2" id="KW-0812">Transmembrane</keyword>
<name>A0A8R1IGT3_CAEJA</name>
<feature type="compositionally biased region" description="Basic and acidic residues" evidence="1">
    <location>
        <begin position="284"/>
        <end position="293"/>
    </location>
</feature>
<feature type="region of interest" description="Disordered" evidence="1">
    <location>
        <begin position="173"/>
        <end position="255"/>
    </location>
</feature>
<dbReference type="Proteomes" id="UP000005237">
    <property type="component" value="Unassembled WGS sequence"/>
</dbReference>
<accession>A0A8R1IGT3</accession>
<keyword evidence="4" id="KW-1185">Reference proteome</keyword>
<evidence type="ECO:0000313" key="3">
    <source>
        <dbReference type="EnsemblMetazoa" id="CJA34334.1"/>
    </source>
</evidence>
<feature type="region of interest" description="Disordered" evidence="1">
    <location>
        <begin position="271"/>
        <end position="293"/>
    </location>
</feature>
<reference evidence="3" key="2">
    <citation type="submission" date="2022-06" db="UniProtKB">
        <authorList>
            <consortium name="EnsemblMetazoa"/>
        </authorList>
    </citation>
    <scope>IDENTIFICATION</scope>
    <source>
        <strain evidence="3">DF5081</strain>
    </source>
</reference>
<keyword evidence="2" id="KW-1133">Transmembrane helix</keyword>
<proteinExistence type="predicted"/>
<feature type="compositionally biased region" description="Polar residues" evidence="1">
    <location>
        <begin position="210"/>
        <end position="235"/>
    </location>
</feature>
<organism evidence="3 4">
    <name type="scientific">Caenorhabditis japonica</name>
    <dbReference type="NCBI Taxonomy" id="281687"/>
    <lineage>
        <taxon>Eukaryota</taxon>
        <taxon>Metazoa</taxon>
        <taxon>Ecdysozoa</taxon>
        <taxon>Nematoda</taxon>
        <taxon>Chromadorea</taxon>
        <taxon>Rhabditida</taxon>
        <taxon>Rhabditina</taxon>
        <taxon>Rhabditomorpha</taxon>
        <taxon>Rhabditoidea</taxon>
        <taxon>Rhabditidae</taxon>
        <taxon>Peloderinae</taxon>
        <taxon>Caenorhabditis</taxon>
    </lineage>
</organism>
<dbReference type="EnsemblMetazoa" id="CJA34334.1">
    <property type="protein sequence ID" value="CJA34334.1"/>
    <property type="gene ID" value="WBGene00210181"/>
</dbReference>
<evidence type="ECO:0000256" key="2">
    <source>
        <dbReference type="SAM" id="Phobius"/>
    </source>
</evidence>
<reference evidence="4" key="1">
    <citation type="submission" date="2010-08" db="EMBL/GenBank/DDBJ databases">
        <authorList>
            <consortium name="Caenorhabditis japonica Sequencing Consortium"/>
            <person name="Wilson R.K."/>
        </authorList>
    </citation>
    <scope>NUCLEOTIDE SEQUENCE [LARGE SCALE GENOMIC DNA]</scope>
    <source>
        <strain evidence="4">DF5081</strain>
    </source>
</reference>
<protein>
    <submittedName>
        <fullName evidence="3">Uncharacterized protein</fullName>
    </submittedName>
</protein>
<dbReference type="AlphaFoldDB" id="A0A8R1IGT3"/>
<evidence type="ECO:0000313" key="4">
    <source>
        <dbReference type="Proteomes" id="UP000005237"/>
    </source>
</evidence>
<feature type="transmembrane region" description="Helical" evidence="2">
    <location>
        <begin position="64"/>
        <end position="85"/>
    </location>
</feature>
<sequence length="398" mass="44769">MKLKTAKQTTRILQYGTNDVKRFFRWMLGCTYAKKSIKTRITEMFHFAEAPHIIVYERHDGHPWWWTVGVITAVLIGVLSLYYTLESIVRAIRRFFVNALREPQSTVSTPRCLSPVKSTLNNDKISPDILASPPVRQKVAMNEPVNCVFIRPSNLRTPISDSPKISVPKLHSMMSEEDPHEPDSMLVTPEDEPKKKTPQTPQRLEDAQFTAGSNINIRPTLSSPKISTNTTQPSRKSGGIDQEREVSPVPTKSSLSVNEQLEEWMQKQISGVQRLESRSIAGRGSERVAERLEPSDSVDSHVVSSSFMAKIQELIQAQLNLTTIKTESSNENISEMSTVPPSTNPALSVEEISITDTSERSPNEFTKVDARVMRLPATILILAFFLPEVTTNMHDEKE</sequence>
<evidence type="ECO:0000256" key="1">
    <source>
        <dbReference type="SAM" id="MobiDB-lite"/>
    </source>
</evidence>
<keyword evidence="2" id="KW-0472">Membrane</keyword>